<evidence type="ECO:0000256" key="1">
    <source>
        <dbReference type="SAM" id="MobiDB-lite"/>
    </source>
</evidence>
<sequence>MTKDIKRIKTWQQEKQRKMRPSKRFVSNTQLDKSLIVEK</sequence>
<gene>
    <name evidence="2" type="ORF">LCGC14_2401720</name>
</gene>
<protein>
    <submittedName>
        <fullName evidence="2">Uncharacterized protein</fullName>
    </submittedName>
</protein>
<feature type="compositionally biased region" description="Basic and acidic residues" evidence="1">
    <location>
        <begin position="1"/>
        <end position="16"/>
    </location>
</feature>
<evidence type="ECO:0000313" key="2">
    <source>
        <dbReference type="EMBL" id="KKL25796.1"/>
    </source>
</evidence>
<reference evidence="2" key="1">
    <citation type="journal article" date="2015" name="Nature">
        <title>Complex archaea that bridge the gap between prokaryotes and eukaryotes.</title>
        <authorList>
            <person name="Spang A."/>
            <person name="Saw J.H."/>
            <person name="Jorgensen S.L."/>
            <person name="Zaremba-Niedzwiedzka K."/>
            <person name="Martijn J."/>
            <person name="Lind A.E."/>
            <person name="van Eijk R."/>
            <person name="Schleper C."/>
            <person name="Guy L."/>
            <person name="Ettema T.J."/>
        </authorList>
    </citation>
    <scope>NUCLEOTIDE SEQUENCE</scope>
</reference>
<dbReference type="EMBL" id="LAZR01036080">
    <property type="protein sequence ID" value="KKL25796.1"/>
    <property type="molecule type" value="Genomic_DNA"/>
</dbReference>
<comment type="caution">
    <text evidence="2">The sequence shown here is derived from an EMBL/GenBank/DDBJ whole genome shotgun (WGS) entry which is preliminary data.</text>
</comment>
<organism evidence="2">
    <name type="scientific">marine sediment metagenome</name>
    <dbReference type="NCBI Taxonomy" id="412755"/>
    <lineage>
        <taxon>unclassified sequences</taxon>
        <taxon>metagenomes</taxon>
        <taxon>ecological metagenomes</taxon>
    </lineage>
</organism>
<feature type="region of interest" description="Disordered" evidence="1">
    <location>
        <begin position="1"/>
        <end position="39"/>
    </location>
</feature>
<accession>A0A0F9E7I8</accession>
<proteinExistence type="predicted"/>
<name>A0A0F9E7I8_9ZZZZ</name>
<dbReference type="AlphaFoldDB" id="A0A0F9E7I8"/>